<dbReference type="PROSITE" id="PS51419">
    <property type="entry name" value="RAB"/>
    <property type="match status" value="1"/>
</dbReference>
<dbReference type="SMART" id="SM00175">
    <property type="entry name" value="RAB"/>
    <property type="match status" value="1"/>
</dbReference>
<evidence type="ECO:0000313" key="5">
    <source>
        <dbReference type="Proteomes" id="UP000717696"/>
    </source>
</evidence>
<evidence type="ECO:0000256" key="2">
    <source>
        <dbReference type="ARBA" id="ARBA00022741"/>
    </source>
</evidence>
<keyword evidence="1" id="KW-0488">Methylation</keyword>
<dbReference type="NCBIfam" id="TIGR00231">
    <property type="entry name" value="small_GTP"/>
    <property type="match status" value="1"/>
</dbReference>
<dbReference type="OrthoDB" id="3199917at2759"/>
<organism evidence="4 5">
    <name type="scientific">Dactylonectria estremocensis</name>
    <dbReference type="NCBI Taxonomy" id="1079267"/>
    <lineage>
        <taxon>Eukaryota</taxon>
        <taxon>Fungi</taxon>
        <taxon>Dikarya</taxon>
        <taxon>Ascomycota</taxon>
        <taxon>Pezizomycotina</taxon>
        <taxon>Sordariomycetes</taxon>
        <taxon>Hypocreomycetidae</taxon>
        <taxon>Hypocreales</taxon>
        <taxon>Nectriaceae</taxon>
        <taxon>Dactylonectria</taxon>
    </lineage>
</organism>
<dbReference type="GO" id="GO:0003924">
    <property type="term" value="F:GTPase activity"/>
    <property type="evidence" value="ECO:0007669"/>
    <property type="project" value="InterPro"/>
</dbReference>
<dbReference type="InterPro" id="IPR005225">
    <property type="entry name" value="Small_GTP-bd"/>
</dbReference>
<dbReference type="InterPro" id="IPR027417">
    <property type="entry name" value="P-loop_NTPase"/>
</dbReference>
<dbReference type="PANTHER" id="PTHR24072">
    <property type="entry name" value="RHO FAMILY GTPASE"/>
    <property type="match status" value="1"/>
</dbReference>
<dbReference type="PROSITE" id="PS51420">
    <property type="entry name" value="RHO"/>
    <property type="match status" value="1"/>
</dbReference>
<dbReference type="InterPro" id="IPR003578">
    <property type="entry name" value="Small_GTPase_Rho"/>
</dbReference>
<keyword evidence="4" id="KW-0378">Hydrolase</keyword>
<comment type="caution">
    <text evidence="4">The sequence shown here is derived from an EMBL/GenBank/DDBJ whole genome shotgun (WGS) entry which is preliminary data.</text>
</comment>
<dbReference type="EMBL" id="JAGMUU010000035">
    <property type="protein sequence ID" value="KAH7116669.1"/>
    <property type="molecule type" value="Genomic_DNA"/>
</dbReference>
<evidence type="ECO:0000313" key="4">
    <source>
        <dbReference type="EMBL" id="KAH7116669.1"/>
    </source>
</evidence>
<dbReference type="Proteomes" id="UP000717696">
    <property type="component" value="Unassembled WGS sequence"/>
</dbReference>
<dbReference type="SUPFAM" id="SSF52540">
    <property type="entry name" value="P-loop containing nucleoside triphosphate hydrolases"/>
    <property type="match status" value="1"/>
</dbReference>
<sequence>MATNEESKLENKITKKLVLVGPDAIGKTALLQAALQGQLPPKQSPGSYNCTAPNENGIETQVTIELWDTSGAFEWVRLEPLKYTQASVIVVAYPIDWPHYFELTEERWLPELDHCAPGVLIILVGLRKDRRDDADLDELSPTKRFISKKEGDELARRIRAVAFIECSSVTGEGVEEVFKAAARAALCGPKRKIVKHKKLRARWRLRQCVLRILDQF</sequence>
<keyword evidence="5" id="KW-1185">Reference proteome</keyword>
<evidence type="ECO:0000256" key="3">
    <source>
        <dbReference type="ARBA" id="ARBA00023134"/>
    </source>
</evidence>
<gene>
    <name evidence="4" type="ORF">B0J13DRAFT_459239</name>
</gene>
<proteinExistence type="predicted"/>
<dbReference type="Pfam" id="PF00071">
    <property type="entry name" value="Ras"/>
    <property type="match status" value="1"/>
</dbReference>
<accession>A0A9P9DCY5</accession>
<dbReference type="AlphaFoldDB" id="A0A9P9DCY5"/>
<dbReference type="Gene3D" id="3.40.50.300">
    <property type="entry name" value="P-loop containing nucleotide triphosphate hydrolases"/>
    <property type="match status" value="1"/>
</dbReference>
<dbReference type="SMART" id="SM00174">
    <property type="entry name" value="RHO"/>
    <property type="match status" value="1"/>
</dbReference>
<reference evidence="4" key="1">
    <citation type="journal article" date="2021" name="Nat. Commun.">
        <title>Genetic determinants of endophytism in the Arabidopsis root mycobiome.</title>
        <authorList>
            <person name="Mesny F."/>
            <person name="Miyauchi S."/>
            <person name="Thiergart T."/>
            <person name="Pickel B."/>
            <person name="Atanasova L."/>
            <person name="Karlsson M."/>
            <person name="Huettel B."/>
            <person name="Barry K.W."/>
            <person name="Haridas S."/>
            <person name="Chen C."/>
            <person name="Bauer D."/>
            <person name="Andreopoulos W."/>
            <person name="Pangilinan J."/>
            <person name="LaButti K."/>
            <person name="Riley R."/>
            <person name="Lipzen A."/>
            <person name="Clum A."/>
            <person name="Drula E."/>
            <person name="Henrissat B."/>
            <person name="Kohler A."/>
            <person name="Grigoriev I.V."/>
            <person name="Martin F.M."/>
            <person name="Hacquard S."/>
        </authorList>
    </citation>
    <scope>NUCLEOTIDE SEQUENCE</scope>
    <source>
        <strain evidence="4">MPI-CAGE-AT-0021</strain>
    </source>
</reference>
<dbReference type="GO" id="GO:0005525">
    <property type="term" value="F:GTP binding"/>
    <property type="evidence" value="ECO:0007669"/>
    <property type="project" value="UniProtKB-KW"/>
</dbReference>
<name>A0A9P9DCY5_9HYPO</name>
<dbReference type="InterPro" id="IPR001806">
    <property type="entry name" value="Small_GTPase"/>
</dbReference>
<evidence type="ECO:0000256" key="1">
    <source>
        <dbReference type="ARBA" id="ARBA00022481"/>
    </source>
</evidence>
<dbReference type="CDD" id="cd00157">
    <property type="entry name" value="Rho"/>
    <property type="match status" value="1"/>
</dbReference>
<keyword evidence="3" id="KW-0342">GTP-binding</keyword>
<dbReference type="PRINTS" id="PR00449">
    <property type="entry name" value="RASTRNSFRMNG"/>
</dbReference>
<protein>
    <submittedName>
        <fullName evidence="4">P-loop containing nucleoside triphosphate hydrolase protein</fullName>
    </submittedName>
</protein>
<keyword evidence="2" id="KW-0547">Nucleotide-binding</keyword>
<dbReference type="GO" id="GO:0007264">
    <property type="term" value="P:small GTPase-mediated signal transduction"/>
    <property type="evidence" value="ECO:0007669"/>
    <property type="project" value="InterPro"/>
</dbReference>